<dbReference type="PANTHER" id="PTHR13164:SF6">
    <property type="entry name" value="CS DOMAIN-CONTAINING PROTEIN"/>
    <property type="match status" value="1"/>
</dbReference>
<dbReference type="InterPro" id="IPR052289">
    <property type="entry name" value="Calcyclin-binding_UBL-bridge"/>
</dbReference>
<evidence type="ECO:0000313" key="3">
    <source>
        <dbReference type="Proteomes" id="UP000693970"/>
    </source>
</evidence>
<dbReference type="OrthoDB" id="164025at2759"/>
<gene>
    <name evidence="2" type="ORF">IV203_003865</name>
</gene>
<dbReference type="AlphaFoldDB" id="A0A9K3PRE2"/>
<dbReference type="EMBL" id="JAGRRH010000016">
    <property type="protein sequence ID" value="KAG7354509.1"/>
    <property type="molecule type" value="Genomic_DNA"/>
</dbReference>
<name>A0A9K3PRE2_9STRA</name>
<evidence type="ECO:0000256" key="1">
    <source>
        <dbReference type="SAM" id="MobiDB-lite"/>
    </source>
</evidence>
<reference evidence="2" key="1">
    <citation type="journal article" date="2021" name="Sci. Rep.">
        <title>Diploid genomic architecture of Nitzschia inconspicua, an elite biomass production diatom.</title>
        <authorList>
            <person name="Oliver A."/>
            <person name="Podell S."/>
            <person name="Pinowska A."/>
            <person name="Traller J.C."/>
            <person name="Smith S.R."/>
            <person name="McClure R."/>
            <person name="Beliaev A."/>
            <person name="Bohutskyi P."/>
            <person name="Hill E.A."/>
            <person name="Rabines A."/>
            <person name="Zheng H."/>
            <person name="Allen L.Z."/>
            <person name="Kuo A."/>
            <person name="Grigoriev I.V."/>
            <person name="Allen A.E."/>
            <person name="Hazlebeck D."/>
            <person name="Allen E.E."/>
        </authorList>
    </citation>
    <scope>NUCLEOTIDE SEQUENCE</scope>
    <source>
        <strain evidence="2">Hildebrandi</strain>
    </source>
</reference>
<organism evidence="2 3">
    <name type="scientific">Nitzschia inconspicua</name>
    <dbReference type="NCBI Taxonomy" id="303405"/>
    <lineage>
        <taxon>Eukaryota</taxon>
        <taxon>Sar</taxon>
        <taxon>Stramenopiles</taxon>
        <taxon>Ochrophyta</taxon>
        <taxon>Bacillariophyta</taxon>
        <taxon>Bacillariophyceae</taxon>
        <taxon>Bacillariophycidae</taxon>
        <taxon>Bacillariales</taxon>
        <taxon>Bacillariaceae</taxon>
        <taxon>Nitzschia</taxon>
    </lineage>
</organism>
<proteinExistence type="predicted"/>
<dbReference type="GO" id="GO:0005634">
    <property type="term" value="C:nucleus"/>
    <property type="evidence" value="ECO:0007669"/>
    <property type="project" value="TreeGrafter"/>
</dbReference>
<accession>A0A9K3PRE2</accession>
<comment type="caution">
    <text evidence="2">The sequence shown here is derived from an EMBL/GenBank/DDBJ whole genome shotgun (WGS) entry which is preliminary data.</text>
</comment>
<evidence type="ECO:0000313" key="2">
    <source>
        <dbReference type="EMBL" id="KAG7354509.1"/>
    </source>
</evidence>
<feature type="compositionally biased region" description="Polar residues" evidence="1">
    <location>
        <begin position="1"/>
        <end position="12"/>
    </location>
</feature>
<dbReference type="PANTHER" id="PTHR13164">
    <property type="entry name" value="CALICYLIN BINDING PROTEIN"/>
    <property type="match status" value="1"/>
</dbReference>
<feature type="region of interest" description="Disordered" evidence="1">
    <location>
        <begin position="1"/>
        <end position="35"/>
    </location>
</feature>
<reference evidence="2" key="2">
    <citation type="submission" date="2021-04" db="EMBL/GenBank/DDBJ databases">
        <authorList>
            <person name="Podell S."/>
        </authorList>
    </citation>
    <scope>NUCLEOTIDE SEQUENCE</scope>
    <source>
        <strain evidence="2">Hildebrandi</strain>
    </source>
</reference>
<dbReference type="Proteomes" id="UP000693970">
    <property type="component" value="Unassembled WGS sequence"/>
</dbReference>
<protein>
    <submittedName>
        <fullName evidence="2">Uncharacterized protein</fullName>
    </submittedName>
</protein>
<sequence>MSVETEISSSMTDMEAEMKEKMTVSDDDATPTPTPASALQDNIARKGMNAYYFAHAHKATGPKWDGKAEPRLLKKHSSGLDGGEPAGTMKKAPSFLYHKSNITSYAFLNEDKVVKLYLTMEEVGEKCSQDDITLDWDEQSFSLMVKNYKEEDQCLSFGKLSGRIVDASFKIKPNKIILTLKKEKEGVEWFTINDKGAPDHEVV</sequence>
<keyword evidence="3" id="KW-1185">Reference proteome</keyword>